<evidence type="ECO:0000313" key="6">
    <source>
        <dbReference type="EMBL" id="RFT15986.1"/>
    </source>
</evidence>
<dbReference type="GO" id="GO:0004084">
    <property type="term" value="F:branched-chain-amino-acid transaminase activity"/>
    <property type="evidence" value="ECO:0007669"/>
    <property type="project" value="InterPro"/>
</dbReference>
<evidence type="ECO:0000313" key="7">
    <source>
        <dbReference type="Proteomes" id="UP000257323"/>
    </source>
</evidence>
<protein>
    <submittedName>
        <fullName evidence="6">Branched-chain amino acid aminotransferase</fullName>
    </submittedName>
</protein>
<gene>
    <name evidence="6" type="ORF">OP8BY_1992</name>
</gene>
<dbReference type="InterPro" id="IPR036038">
    <property type="entry name" value="Aminotransferase-like"/>
</dbReference>
<dbReference type="EMBL" id="QUAH01000005">
    <property type="protein sequence ID" value="RFT15986.1"/>
    <property type="molecule type" value="Genomic_DNA"/>
</dbReference>
<dbReference type="InterPro" id="IPR043132">
    <property type="entry name" value="BCAT-like_C"/>
</dbReference>
<keyword evidence="5" id="KW-0663">Pyridoxal phosphate</keyword>
<evidence type="ECO:0000256" key="2">
    <source>
        <dbReference type="ARBA" id="ARBA00009320"/>
    </source>
</evidence>
<dbReference type="SUPFAM" id="SSF56752">
    <property type="entry name" value="D-aminoacid aminotransferase-like PLP-dependent enzymes"/>
    <property type="match status" value="1"/>
</dbReference>
<comment type="similarity">
    <text evidence="2">Belongs to the class-IV pyridoxal-phosphate-dependent aminotransferase family.</text>
</comment>
<organism evidence="6 7">
    <name type="scientific">Candidatus Saccharicenans subterraneus</name>
    <dbReference type="NCBI Taxonomy" id="2508984"/>
    <lineage>
        <taxon>Bacteria</taxon>
        <taxon>Candidatus Aminicenantota</taxon>
        <taxon>Candidatus Aminicenantia</taxon>
        <taxon>Candidatus Aminicenantales</taxon>
        <taxon>Candidatus Saccharicenantaceae</taxon>
        <taxon>Candidatus Saccharicenans</taxon>
    </lineage>
</organism>
<dbReference type="Gene3D" id="3.30.470.10">
    <property type="match status" value="1"/>
</dbReference>
<dbReference type="InterPro" id="IPR043131">
    <property type="entry name" value="BCAT-like_N"/>
</dbReference>
<reference evidence="6 7" key="1">
    <citation type="submission" date="2018-08" db="EMBL/GenBank/DDBJ databases">
        <title>Genome analysis of the thermophilic bacterium of the candidate phylum Aminicenantes from deep subsurface aquifer revealed its physiology and ecological role.</title>
        <authorList>
            <person name="Kadnikov V.V."/>
            <person name="Mardanov A.V."/>
            <person name="Beletsky A.V."/>
            <person name="Karnachuk O.V."/>
            <person name="Ravin N.V."/>
        </authorList>
    </citation>
    <scope>NUCLEOTIDE SEQUENCE [LARGE SCALE GENOMIC DNA]</scope>
    <source>
        <strain evidence="6">BY38</strain>
    </source>
</reference>
<keyword evidence="4 6" id="KW-0808">Transferase</keyword>
<dbReference type="PANTHER" id="PTHR11825">
    <property type="entry name" value="SUBGROUP IIII AMINOTRANSFERASE"/>
    <property type="match status" value="1"/>
</dbReference>
<dbReference type="AlphaFoldDB" id="A0A3E2BN03"/>
<comment type="caution">
    <text evidence="6">The sequence shown here is derived from an EMBL/GenBank/DDBJ whole genome shotgun (WGS) entry which is preliminary data.</text>
</comment>
<dbReference type="GO" id="GO:0009081">
    <property type="term" value="P:branched-chain amino acid metabolic process"/>
    <property type="evidence" value="ECO:0007669"/>
    <property type="project" value="InterPro"/>
</dbReference>
<comment type="cofactor">
    <cofactor evidence="1">
        <name>pyridoxal 5'-phosphate</name>
        <dbReference type="ChEBI" id="CHEBI:597326"/>
    </cofactor>
</comment>
<dbReference type="Proteomes" id="UP000257323">
    <property type="component" value="Unassembled WGS sequence"/>
</dbReference>
<keyword evidence="3 6" id="KW-0032">Aminotransferase</keyword>
<evidence type="ECO:0000256" key="1">
    <source>
        <dbReference type="ARBA" id="ARBA00001933"/>
    </source>
</evidence>
<dbReference type="InterPro" id="IPR005786">
    <property type="entry name" value="B_amino_transII"/>
</dbReference>
<dbReference type="Gene3D" id="3.20.10.10">
    <property type="entry name" value="D-amino Acid Aminotransferase, subunit A, domain 2"/>
    <property type="match status" value="1"/>
</dbReference>
<sequence>MAKFEGVKWAPGQMRYFLYDKSFEMFEAQAKTYAATRSAYYASFLCFEGIRYFCRKNERGKLELVFVNWDQNLERFRRSMGFNLSREQQSILPTKEELENLFIRKFFSHPALRPYLEEMAEKGAQGYLRPFTLDEEHSMGVTFPNFPAIRAVTCMYDQYLGEPFVGVVIPHLVRALGVNGTGCLKLGINYLMSIKAIDEARALVPEAASVLFLDDRPYLPIEQREVSEWDSSCCLFALSDGTVVKIPESNLILPSITIKGMVIILREMGLRVEERPFTYGELLERVRKNELVTVASIGTAGILNRCEKLVLVNADLKIIGQHLPNKTHPLYQKLREVREYYWNVYKGQAPVLPGLKVFRYEID</sequence>
<proteinExistence type="inferred from homology"/>
<accession>A0A3E2BN03</accession>
<evidence type="ECO:0000256" key="4">
    <source>
        <dbReference type="ARBA" id="ARBA00022679"/>
    </source>
</evidence>
<evidence type="ECO:0000256" key="3">
    <source>
        <dbReference type="ARBA" id="ARBA00022576"/>
    </source>
</evidence>
<evidence type="ECO:0000256" key="5">
    <source>
        <dbReference type="ARBA" id="ARBA00022898"/>
    </source>
</evidence>
<name>A0A3E2BN03_9BACT</name>
<dbReference type="PANTHER" id="PTHR11825:SF44">
    <property type="entry name" value="BRANCHED-CHAIN-AMINO-ACID AMINOTRANSFERASE"/>
    <property type="match status" value="1"/>
</dbReference>